<proteinExistence type="predicted"/>
<reference evidence="2" key="1">
    <citation type="submission" date="2020-11" db="EMBL/GenBank/DDBJ databases">
        <title>Chlorella ohadii genome sequencing and assembly.</title>
        <authorList>
            <person name="Murik O."/>
            <person name="Treves H."/>
            <person name="Kedem I."/>
            <person name="Shotland Y."/>
            <person name="Kaplan A."/>
        </authorList>
    </citation>
    <scope>NUCLEOTIDE SEQUENCE</scope>
    <source>
        <strain evidence="2">1</strain>
    </source>
</reference>
<dbReference type="Proteomes" id="UP001205105">
    <property type="component" value="Unassembled WGS sequence"/>
</dbReference>
<comment type="caution">
    <text evidence="2">The sequence shown here is derived from an EMBL/GenBank/DDBJ whole genome shotgun (WGS) entry which is preliminary data.</text>
</comment>
<dbReference type="CDD" id="cd20404">
    <property type="entry name" value="Tudor_Agenet_AtEML-like"/>
    <property type="match status" value="1"/>
</dbReference>
<feature type="compositionally biased region" description="Low complexity" evidence="1">
    <location>
        <begin position="45"/>
        <end position="64"/>
    </location>
</feature>
<organism evidence="2 3">
    <name type="scientific">Chlorella ohadii</name>
    <dbReference type="NCBI Taxonomy" id="2649997"/>
    <lineage>
        <taxon>Eukaryota</taxon>
        <taxon>Viridiplantae</taxon>
        <taxon>Chlorophyta</taxon>
        <taxon>core chlorophytes</taxon>
        <taxon>Trebouxiophyceae</taxon>
        <taxon>Chlorellales</taxon>
        <taxon>Chlorellaceae</taxon>
        <taxon>Chlorella clade</taxon>
        <taxon>Chlorella</taxon>
    </lineage>
</organism>
<dbReference type="Gene3D" id="2.30.30.140">
    <property type="match status" value="2"/>
</dbReference>
<feature type="region of interest" description="Disordered" evidence="1">
    <location>
        <begin position="184"/>
        <end position="242"/>
    </location>
</feature>
<gene>
    <name evidence="2" type="ORF">COHA_000477</name>
</gene>
<feature type="region of interest" description="Disordered" evidence="1">
    <location>
        <begin position="388"/>
        <end position="472"/>
    </location>
</feature>
<feature type="compositionally biased region" description="Low complexity" evidence="1">
    <location>
        <begin position="1"/>
        <end position="14"/>
    </location>
</feature>
<sequence>MATGPAAAAAARARASAHKHQRQVAQLPHTPAAGSGRGRKRARSQSRTPAAGADAAGVAPAGPALPHVHLRPTGRWEVRLGFSREAGGPRNPNVGTFDSQDEGAVARSLAIAFHQHSQGAPLSAAKPKLLHTLASLQNQKATLRDVHACSGWQDLRDLLQQWQASGKLRRLAASLTFASAADAPPATAAGSARHAQQGGGSKRRALGRQAQEGAERPAPAVSAQRPAAAPSPSRAARQHGGEAVGRRVRVWLRLDDEVEQQHDGRIVECTPTGKHHVVYDDGEEGLVDLATARFRFLPAASRAAPAAELPAEAAAEGRGSASAAGQGEAVAPLEFTSAADAGEELHVWWPKERVWYLGTVTHVLQNGMLCVQYKVDGMELLVDAAENKARQQRHKSLVRQRERQRKAAKEAERAARWAQRQRQQQDDAAARGPEGGRPIKAEPAAEKEEEEPLPPPAPAVPAAPATAAGAAGGAGTSAQAAAAAGAAGGAGTSAQVAAAAAGAGGAGTSAQAAAADAAGDAPADIFEFMMDCADLPEAAAAGFTSELACSFSSLLDMLPPAQQAAKEARLRGQLEQRKFKNAAALARSALDLALAR</sequence>
<protein>
    <submittedName>
        <fullName evidence="2">Uncharacterized protein</fullName>
    </submittedName>
</protein>
<feature type="compositionally biased region" description="Low complexity" evidence="1">
    <location>
        <begin position="216"/>
        <end position="235"/>
    </location>
</feature>
<keyword evidence="3" id="KW-1185">Reference proteome</keyword>
<evidence type="ECO:0000313" key="2">
    <source>
        <dbReference type="EMBL" id="KAI7845931.1"/>
    </source>
</evidence>
<name>A0AAD5H6P4_9CHLO</name>
<feature type="region of interest" description="Disordered" evidence="1">
    <location>
        <begin position="1"/>
        <end position="72"/>
    </location>
</feature>
<dbReference type="AlphaFoldDB" id="A0AAD5H6P4"/>
<feature type="compositionally biased region" description="Low complexity" evidence="1">
    <location>
        <begin position="184"/>
        <end position="195"/>
    </location>
</feature>
<feature type="compositionally biased region" description="Basic and acidic residues" evidence="1">
    <location>
        <begin position="437"/>
        <end position="446"/>
    </location>
</feature>
<accession>A0AAD5H6P4</accession>
<evidence type="ECO:0000256" key="1">
    <source>
        <dbReference type="SAM" id="MobiDB-lite"/>
    </source>
</evidence>
<dbReference type="EMBL" id="JADXDR010000011">
    <property type="protein sequence ID" value="KAI7845931.1"/>
    <property type="molecule type" value="Genomic_DNA"/>
</dbReference>
<evidence type="ECO:0000313" key="3">
    <source>
        <dbReference type="Proteomes" id="UP001205105"/>
    </source>
</evidence>
<feature type="compositionally biased region" description="Basic and acidic residues" evidence="1">
    <location>
        <begin position="399"/>
        <end position="415"/>
    </location>
</feature>